<evidence type="ECO:0000313" key="3">
    <source>
        <dbReference type="Proteomes" id="UP000677054"/>
    </source>
</evidence>
<protein>
    <recommendedName>
        <fullName evidence="1">C-type lectin domain-containing protein</fullName>
    </recommendedName>
</protein>
<accession>A0A7R9AGV1</accession>
<dbReference type="InterPro" id="IPR016187">
    <property type="entry name" value="CTDL_fold"/>
</dbReference>
<dbReference type="AlphaFoldDB" id="A0A7R9AGV1"/>
<organism evidence="2">
    <name type="scientific">Darwinula stevensoni</name>
    <dbReference type="NCBI Taxonomy" id="69355"/>
    <lineage>
        <taxon>Eukaryota</taxon>
        <taxon>Metazoa</taxon>
        <taxon>Ecdysozoa</taxon>
        <taxon>Arthropoda</taxon>
        <taxon>Crustacea</taxon>
        <taxon>Oligostraca</taxon>
        <taxon>Ostracoda</taxon>
        <taxon>Podocopa</taxon>
        <taxon>Podocopida</taxon>
        <taxon>Darwinulocopina</taxon>
        <taxon>Darwinuloidea</taxon>
        <taxon>Darwinulidae</taxon>
        <taxon>Darwinula</taxon>
    </lineage>
</organism>
<feature type="domain" description="C-type lectin" evidence="1">
    <location>
        <begin position="123"/>
        <end position="217"/>
    </location>
</feature>
<evidence type="ECO:0000313" key="2">
    <source>
        <dbReference type="EMBL" id="CAD7254074.1"/>
    </source>
</evidence>
<reference evidence="2" key="1">
    <citation type="submission" date="2020-11" db="EMBL/GenBank/DDBJ databases">
        <authorList>
            <person name="Tran Van P."/>
        </authorList>
    </citation>
    <scope>NUCLEOTIDE SEQUENCE</scope>
</reference>
<dbReference type="PROSITE" id="PS50041">
    <property type="entry name" value="C_TYPE_LECTIN_2"/>
    <property type="match status" value="1"/>
</dbReference>
<proteinExistence type="predicted"/>
<dbReference type="EMBL" id="LR907221">
    <property type="protein sequence ID" value="CAD7254074.1"/>
    <property type="molecule type" value="Genomic_DNA"/>
</dbReference>
<name>A0A7R9AGV1_9CRUS</name>
<dbReference type="Proteomes" id="UP000677054">
    <property type="component" value="Unassembled WGS sequence"/>
</dbReference>
<sequence>TLPTSKASTLVLISIGPDAITLCNVPSGLSGVPYGCLSYQSTEISPLGLWKTFYVKVSGTQVIICCQWWRNKDAWLDYISWYSTLGVVTDYGLFEGSDADARVRPGSQQWTATCPPDFQWIPEAGNCYLASPGLVFQTWTEAALYCMQRSSTLVSLNDTTPQVDMARVLSLAGVGTPLALGGWTIPTGNWSWFDGSPLDPNAWGIAGIPPSRSCLVLVYDFEMLRVGSVDHDFDVGSDDDDFDYKFDNDCDDRFYNDCDDGFHNDCDDGLYNDCGDGYDDQPRNRTHGRSLSGDNWGDGRRGGRDRVLYSLGHGADVDCSRVTSSHHTIKLSRNLSTKEVGGETEAATLLARQRKSLEVPGPLLTHSIRIPWSGALGKVRYVTNAR</sequence>
<gene>
    <name evidence="2" type="ORF">DSTB1V02_LOCUS13820</name>
</gene>
<keyword evidence="3" id="KW-1185">Reference proteome</keyword>
<dbReference type="InterPro" id="IPR016186">
    <property type="entry name" value="C-type_lectin-like/link_sf"/>
</dbReference>
<feature type="non-terminal residue" evidence="2">
    <location>
        <position position="1"/>
    </location>
</feature>
<dbReference type="CDD" id="cd00037">
    <property type="entry name" value="CLECT"/>
    <property type="match status" value="1"/>
</dbReference>
<dbReference type="Gene3D" id="3.10.100.10">
    <property type="entry name" value="Mannose-Binding Protein A, subunit A"/>
    <property type="match status" value="1"/>
</dbReference>
<evidence type="ECO:0000259" key="1">
    <source>
        <dbReference type="PROSITE" id="PS50041"/>
    </source>
</evidence>
<dbReference type="EMBL" id="CAJPEV010007704">
    <property type="protein sequence ID" value="CAG0904897.1"/>
    <property type="molecule type" value="Genomic_DNA"/>
</dbReference>
<dbReference type="SMART" id="SM00034">
    <property type="entry name" value="CLECT"/>
    <property type="match status" value="1"/>
</dbReference>
<dbReference type="SUPFAM" id="SSF56436">
    <property type="entry name" value="C-type lectin-like"/>
    <property type="match status" value="1"/>
</dbReference>
<dbReference type="InterPro" id="IPR001304">
    <property type="entry name" value="C-type_lectin-like"/>
</dbReference>